<feature type="region of interest" description="Disordered" evidence="12">
    <location>
        <begin position="513"/>
        <end position="536"/>
    </location>
</feature>
<evidence type="ECO:0000256" key="12">
    <source>
        <dbReference type="SAM" id="MobiDB-lite"/>
    </source>
</evidence>
<keyword evidence="7" id="KW-1133">Transmembrane helix</keyword>
<protein>
    <submittedName>
        <fullName evidence="13">Uncharacterized protein</fullName>
    </submittedName>
</protein>
<evidence type="ECO:0000313" key="14">
    <source>
        <dbReference type="Proteomes" id="UP000327013"/>
    </source>
</evidence>
<dbReference type="Gene3D" id="1.50.40.10">
    <property type="entry name" value="Mitochondrial carrier domain"/>
    <property type="match status" value="1"/>
</dbReference>
<evidence type="ECO:0000256" key="11">
    <source>
        <dbReference type="RuleBase" id="RU000488"/>
    </source>
</evidence>
<dbReference type="Pfam" id="PF00153">
    <property type="entry name" value="Mito_carr"/>
    <property type="match status" value="3"/>
</dbReference>
<comment type="caution">
    <text evidence="13">The sequence shown here is derived from an EMBL/GenBank/DDBJ whole genome shotgun (WGS) entry which is preliminary data.</text>
</comment>
<dbReference type="AlphaFoldDB" id="A0A5N6KU03"/>
<feature type="repeat" description="Solcar" evidence="10">
    <location>
        <begin position="110"/>
        <end position="202"/>
    </location>
</feature>
<evidence type="ECO:0000313" key="13">
    <source>
        <dbReference type="EMBL" id="KAB8343226.1"/>
    </source>
</evidence>
<evidence type="ECO:0000256" key="4">
    <source>
        <dbReference type="ARBA" id="ARBA00022692"/>
    </source>
</evidence>
<reference evidence="13 14" key="1">
    <citation type="submission" date="2019-06" db="EMBL/GenBank/DDBJ databases">
        <title>A chromosomal-level reference genome of Carpinus fangiana (Coryloideae, Betulaceae).</title>
        <authorList>
            <person name="Yang X."/>
            <person name="Wang Z."/>
            <person name="Zhang L."/>
            <person name="Hao G."/>
            <person name="Liu J."/>
            <person name="Yang Y."/>
        </authorList>
    </citation>
    <scope>NUCLEOTIDE SEQUENCE [LARGE SCALE GENOMIC DNA]</scope>
    <source>
        <strain evidence="13">Cfa_2016G</strain>
        <tissue evidence="13">Leaf</tissue>
    </source>
</reference>
<keyword evidence="3 11" id="KW-0813">Transport</keyword>
<dbReference type="OrthoDB" id="6703404at2759"/>
<dbReference type="PANTHER" id="PTHR45928">
    <property type="entry name" value="RE38146P"/>
    <property type="match status" value="1"/>
</dbReference>
<keyword evidence="6" id="KW-0999">Mitochondrion inner membrane</keyword>
<feature type="region of interest" description="Disordered" evidence="12">
    <location>
        <begin position="411"/>
        <end position="443"/>
    </location>
</feature>
<dbReference type="InterPro" id="IPR018108">
    <property type="entry name" value="MCP_transmembrane"/>
</dbReference>
<dbReference type="InterPro" id="IPR023395">
    <property type="entry name" value="MCP_dom_sf"/>
</dbReference>
<dbReference type="PANTHER" id="PTHR45928:SF1">
    <property type="entry name" value="RE38146P"/>
    <property type="match status" value="1"/>
</dbReference>
<keyword evidence="14" id="KW-1185">Reference proteome</keyword>
<feature type="repeat" description="Solcar" evidence="10">
    <location>
        <begin position="211"/>
        <end position="296"/>
    </location>
</feature>
<evidence type="ECO:0000256" key="1">
    <source>
        <dbReference type="ARBA" id="ARBA00004448"/>
    </source>
</evidence>
<evidence type="ECO:0000256" key="5">
    <source>
        <dbReference type="ARBA" id="ARBA00022737"/>
    </source>
</evidence>
<evidence type="ECO:0000256" key="6">
    <source>
        <dbReference type="ARBA" id="ARBA00022792"/>
    </source>
</evidence>
<evidence type="ECO:0000256" key="8">
    <source>
        <dbReference type="ARBA" id="ARBA00023128"/>
    </source>
</evidence>
<dbReference type="PROSITE" id="PS50920">
    <property type="entry name" value="SOLCAR"/>
    <property type="match status" value="3"/>
</dbReference>
<dbReference type="EMBL" id="VIBQ01000012">
    <property type="protein sequence ID" value="KAB8343226.1"/>
    <property type="molecule type" value="Genomic_DNA"/>
</dbReference>
<dbReference type="GO" id="GO:0005743">
    <property type="term" value="C:mitochondrial inner membrane"/>
    <property type="evidence" value="ECO:0007669"/>
    <property type="project" value="UniProtKB-SubCell"/>
</dbReference>
<dbReference type="Proteomes" id="UP000327013">
    <property type="component" value="Unassembled WGS sequence"/>
</dbReference>
<proteinExistence type="inferred from homology"/>
<keyword evidence="4 10" id="KW-0812">Transmembrane</keyword>
<comment type="subcellular location">
    <subcellularLocation>
        <location evidence="1">Mitochondrion inner membrane</location>
        <topology evidence="1">Multi-pass membrane protein</topology>
    </subcellularLocation>
</comment>
<keyword evidence="9 10" id="KW-0472">Membrane</keyword>
<keyword evidence="5" id="KW-0677">Repeat</keyword>
<accession>A0A5N6KU03</accession>
<organism evidence="13 14">
    <name type="scientific">Carpinus fangiana</name>
    <dbReference type="NCBI Taxonomy" id="176857"/>
    <lineage>
        <taxon>Eukaryota</taxon>
        <taxon>Viridiplantae</taxon>
        <taxon>Streptophyta</taxon>
        <taxon>Embryophyta</taxon>
        <taxon>Tracheophyta</taxon>
        <taxon>Spermatophyta</taxon>
        <taxon>Magnoliopsida</taxon>
        <taxon>eudicotyledons</taxon>
        <taxon>Gunneridae</taxon>
        <taxon>Pentapetalae</taxon>
        <taxon>rosids</taxon>
        <taxon>fabids</taxon>
        <taxon>Fagales</taxon>
        <taxon>Betulaceae</taxon>
        <taxon>Carpinus</taxon>
    </lineage>
</organism>
<dbReference type="InterPro" id="IPR051508">
    <property type="entry name" value="Mito_Carrier_Antiporter"/>
</dbReference>
<name>A0A5N6KU03_9ROSI</name>
<keyword evidence="8" id="KW-0496">Mitochondrion</keyword>
<feature type="repeat" description="Solcar" evidence="10">
    <location>
        <begin position="2"/>
        <end position="98"/>
    </location>
</feature>
<evidence type="ECO:0000256" key="7">
    <source>
        <dbReference type="ARBA" id="ARBA00022989"/>
    </source>
</evidence>
<feature type="compositionally biased region" description="Basic and acidic residues" evidence="12">
    <location>
        <begin position="411"/>
        <end position="422"/>
    </location>
</feature>
<evidence type="ECO:0000256" key="10">
    <source>
        <dbReference type="PROSITE-ProRule" id="PRU00282"/>
    </source>
</evidence>
<gene>
    <name evidence="13" type="ORF">FH972_022816</name>
</gene>
<evidence type="ECO:0000256" key="3">
    <source>
        <dbReference type="ARBA" id="ARBA00022448"/>
    </source>
</evidence>
<dbReference type="SUPFAM" id="SSF103506">
    <property type="entry name" value="Mitochondrial carrier"/>
    <property type="match status" value="1"/>
</dbReference>
<sequence length="543" mass="57760">MSTTGGAFVAGGIAACGAVTVTHSFETVKIRLQLQGELQAKADAPRLYKGVFHGISVILKNEGPKGLFRGLGSAAQQYIYQMTLNGCRLGFYEPLRKTVTPLFYNDVNKQSIPVNIFCGASSGIIGAAAGSPFFLVKTRLQSFSPFLPVGTQHKYRNAWDGLSQIYRGEGVRGLYRGVGPAMIRTGFGSSVQLPTYFLAKRNLQKHLNMEDGPALHLASSAASGVAVCCVMHPPDTVMSRMYNQTGNLYKSAFDCLTSTIRAEGPMAVYKGFFAHLARILPHTILTLSLAEQTNKLMRRFEDRLSLHDVLSKFNEEHSLARPHAATSLGVSSVAVTIFTFANRMRRDTRIERTPVAHALDDASHVRRAVELVHLLGHADVRVDHRVIIRNHVLVGALLAALERVRRPAEEVLPERGGDELQQRQDVGGAQGGGSGARGGEVGGRAVGQQVEQLEAERVALDVEALLEVGDAGDALLRVGDHLAEQVGEGGARQLCGARAVELPVVDGLAVGGGAQAGGEGARGEGGRGGRGRGGGGGLLRLGA</sequence>
<feature type="compositionally biased region" description="Gly residues" evidence="12">
    <location>
        <begin position="428"/>
        <end position="443"/>
    </location>
</feature>
<evidence type="ECO:0000256" key="2">
    <source>
        <dbReference type="ARBA" id="ARBA00006375"/>
    </source>
</evidence>
<comment type="similarity">
    <text evidence="2 11">Belongs to the mitochondrial carrier (TC 2.A.29) family.</text>
</comment>
<evidence type="ECO:0000256" key="9">
    <source>
        <dbReference type="ARBA" id="ARBA00023136"/>
    </source>
</evidence>